<name>A0ABY9X8Z7_9BACT</name>
<sequence length="527" mass="59508">MHMSDARRNGWKRAGVNPWARALSAWALVSALSLSWSPSALAQGETTGERLVENKDPLNRTERLDCQGAFCVWWNSWHSACSGEYCFFDTLYVTDREGHVVSEHANDKSPVGQYTHEVRFIAPRRIEILEHKGPFNHEREIGAETGVDPSWVRREVWNLSSDGKTLTQDPKAVREPDWKRQPQAPAPSRRPPPKPEVPSLKVPVKEAVLAKARAACESSDGRYPLHHECRRGSCVLVLSSQPEYDELSCRQILCPVLVKGSQVRALPLSEEVVRLELTPTEYVFTACDGPYGSLGSQLTLLRARPEFMVFSGTEGLHVEGSEPYPVREAKSFEAARALAPTVHAYTRFHIPWGRDAWRDEHDLSLAWQLMRVDGQLRLHAEVDDDVLVPFTTGTGVHSDHLELTVSRGRTRAEAFKLGVLLAPEGKLQVRLWQREEGGKKRDVEEAFAAARGTWRKRERGYEVELDLPLDSVRDPAAPLVSHLSVFVSDADKAHKQETLMGHEGSLRFWTEYPPSLEEYQRTLRPIE</sequence>
<feature type="compositionally biased region" description="Pro residues" evidence="1">
    <location>
        <begin position="184"/>
        <end position="196"/>
    </location>
</feature>
<feature type="chain" id="PRO_5046055792" description="Lipoprotein" evidence="2">
    <location>
        <begin position="43"/>
        <end position="527"/>
    </location>
</feature>
<evidence type="ECO:0000313" key="3">
    <source>
        <dbReference type="EMBL" id="WNG51873.1"/>
    </source>
</evidence>
<accession>A0ABY9X8Z7</accession>
<evidence type="ECO:0000256" key="2">
    <source>
        <dbReference type="SAM" id="SignalP"/>
    </source>
</evidence>
<gene>
    <name evidence="3" type="ORF">F0U60_53025</name>
</gene>
<evidence type="ECO:0000313" key="4">
    <source>
        <dbReference type="Proteomes" id="UP001611383"/>
    </source>
</evidence>
<reference evidence="3 4" key="1">
    <citation type="submission" date="2019-08" db="EMBL/GenBank/DDBJ databases">
        <title>Archangium and Cystobacter genomes.</title>
        <authorList>
            <person name="Chen I.-C.K."/>
            <person name="Wielgoss S."/>
        </authorList>
    </citation>
    <scope>NUCLEOTIDE SEQUENCE [LARGE SCALE GENOMIC DNA]</scope>
    <source>
        <strain evidence="3 4">Cbm 6</strain>
    </source>
</reference>
<organism evidence="3 4">
    <name type="scientific">Archangium minus</name>
    <dbReference type="NCBI Taxonomy" id="83450"/>
    <lineage>
        <taxon>Bacteria</taxon>
        <taxon>Pseudomonadati</taxon>
        <taxon>Myxococcota</taxon>
        <taxon>Myxococcia</taxon>
        <taxon>Myxococcales</taxon>
        <taxon>Cystobacterineae</taxon>
        <taxon>Archangiaceae</taxon>
        <taxon>Archangium</taxon>
    </lineage>
</organism>
<keyword evidence="2" id="KW-0732">Signal</keyword>
<proteinExistence type="predicted"/>
<evidence type="ECO:0008006" key="5">
    <source>
        <dbReference type="Google" id="ProtNLM"/>
    </source>
</evidence>
<dbReference type="EMBL" id="CP043494">
    <property type="protein sequence ID" value="WNG51873.1"/>
    <property type="molecule type" value="Genomic_DNA"/>
</dbReference>
<dbReference type="Proteomes" id="UP001611383">
    <property type="component" value="Chromosome"/>
</dbReference>
<evidence type="ECO:0000256" key="1">
    <source>
        <dbReference type="SAM" id="MobiDB-lite"/>
    </source>
</evidence>
<protein>
    <recommendedName>
        <fullName evidence="5">Lipoprotein</fullName>
    </recommendedName>
</protein>
<feature type="region of interest" description="Disordered" evidence="1">
    <location>
        <begin position="162"/>
        <end position="200"/>
    </location>
</feature>
<keyword evidence="4" id="KW-1185">Reference proteome</keyword>
<feature type="compositionally biased region" description="Basic and acidic residues" evidence="1">
    <location>
        <begin position="171"/>
        <end position="180"/>
    </location>
</feature>
<dbReference type="Gene3D" id="2.60.40.1190">
    <property type="match status" value="1"/>
</dbReference>
<feature type="signal peptide" evidence="2">
    <location>
        <begin position="1"/>
        <end position="42"/>
    </location>
</feature>